<comment type="caution">
    <text evidence="2">The sequence shown here is derived from an EMBL/GenBank/DDBJ whole genome shotgun (WGS) entry which is preliminary data.</text>
</comment>
<name>A0A8J5CFS6_ZINOF</name>
<evidence type="ECO:0000313" key="3">
    <source>
        <dbReference type="Proteomes" id="UP000734854"/>
    </source>
</evidence>
<keyword evidence="3" id="KW-1185">Reference proteome</keyword>
<dbReference type="AlphaFoldDB" id="A0A8J5CFS6"/>
<organism evidence="2 3">
    <name type="scientific">Zingiber officinale</name>
    <name type="common">Ginger</name>
    <name type="synonym">Amomum zingiber</name>
    <dbReference type="NCBI Taxonomy" id="94328"/>
    <lineage>
        <taxon>Eukaryota</taxon>
        <taxon>Viridiplantae</taxon>
        <taxon>Streptophyta</taxon>
        <taxon>Embryophyta</taxon>
        <taxon>Tracheophyta</taxon>
        <taxon>Spermatophyta</taxon>
        <taxon>Magnoliopsida</taxon>
        <taxon>Liliopsida</taxon>
        <taxon>Zingiberales</taxon>
        <taxon>Zingiberaceae</taxon>
        <taxon>Zingiber</taxon>
    </lineage>
</organism>
<dbReference type="EMBL" id="JACMSC010000019">
    <property type="protein sequence ID" value="KAG6473669.1"/>
    <property type="molecule type" value="Genomic_DNA"/>
</dbReference>
<evidence type="ECO:0000313" key="2">
    <source>
        <dbReference type="EMBL" id="KAG6473669.1"/>
    </source>
</evidence>
<dbReference type="Proteomes" id="UP000734854">
    <property type="component" value="Unassembled WGS sequence"/>
</dbReference>
<accession>A0A8J5CFS6</accession>
<feature type="region of interest" description="Disordered" evidence="1">
    <location>
        <begin position="91"/>
        <end position="113"/>
    </location>
</feature>
<sequence length="144" mass="16353">MDWDRPPATADLLPRLFPTVSLQIACRFLHKPMEPRVSESLVLLMGTLSVPLDTLSKPLRDMFEPPDVIKLGFRFRQDRIYLSSTFSTQGYNPGFDRTPPKLLPPKSYRQPSPATEFGVDKFGINEFSAEEFNVDDFNVASLSK</sequence>
<proteinExistence type="predicted"/>
<evidence type="ECO:0000256" key="1">
    <source>
        <dbReference type="SAM" id="MobiDB-lite"/>
    </source>
</evidence>
<protein>
    <submittedName>
        <fullName evidence="2">Uncharacterized protein</fullName>
    </submittedName>
</protein>
<gene>
    <name evidence="2" type="ORF">ZIOFF_067586</name>
</gene>
<reference evidence="2 3" key="1">
    <citation type="submission" date="2020-08" db="EMBL/GenBank/DDBJ databases">
        <title>Plant Genome Project.</title>
        <authorList>
            <person name="Zhang R.-G."/>
        </authorList>
    </citation>
    <scope>NUCLEOTIDE SEQUENCE [LARGE SCALE GENOMIC DNA]</scope>
    <source>
        <tissue evidence="2">Rhizome</tissue>
    </source>
</reference>